<accession>A0A1B6EY86</accession>
<gene>
    <name evidence="2" type="ORF">g.49535</name>
</gene>
<proteinExistence type="predicted"/>
<protein>
    <submittedName>
        <fullName evidence="2">Uncharacterized protein</fullName>
    </submittedName>
</protein>
<evidence type="ECO:0000256" key="1">
    <source>
        <dbReference type="SAM" id="MobiDB-lite"/>
    </source>
</evidence>
<name>A0A1B6EY86_9HEMI</name>
<dbReference type="AlphaFoldDB" id="A0A1B6EY86"/>
<feature type="region of interest" description="Disordered" evidence="1">
    <location>
        <begin position="1"/>
        <end position="40"/>
    </location>
</feature>
<feature type="compositionally biased region" description="Polar residues" evidence="1">
    <location>
        <begin position="19"/>
        <end position="38"/>
    </location>
</feature>
<reference evidence="2" key="1">
    <citation type="submission" date="2015-11" db="EMBL/GenBank/DDBJ databases">
        <title>De novo transcriptome assembly of four potential Pierce s Disease insect vectors from Arizona vineyards.</title>
        <authorList>
            <person name="Tassone E.E."/>
        </authorList>
    </citation>
    <scope>NUCLEOTIDE SEQUENCE</scope>
</reference>
<organism evidence="2">
    <name type="scientific">Cuerna arida</name>
    <dbReference type="NCBI Taxonomy" id="1464854"/>
    <lineage>
        <taxon>Eukaryota</taxon>
        <taxon>Metazoa</taxon>
        <taxon>Ecdysozoa</taxon>
        <taxon>Arthropoda</taxon>
        <taxon>Hexapoda</taxon>
        <taxon>Insecta</taxon>
        <taxon>Pterygota</taxon>
        <taxon>Neoptera</taxon>
        <taxon>Paraneoptera</taxon>
        <taxon>Hemiptera</taxon>
        <taxon>Auchenorrhyncha</taxon>
        <taxon>Membracoidea</taxon>
        <taxon>Cicadellidae</taxon>
        <taxon>Cicadellinae</taxon>
        <taxon>Proconiini</taxon>
        <taxon>Cuerna</taxon>
    </lineage>
</organism>
<evidence type="ECO:0000313" key="2">
    <source>
        <dbReference type="EMBL" id="JAS42895.1"/>
    </source>
</evidence>
<sequence>MIGSDSSQHESEHPLGTRPASNKSTNLEENCQQDNSNPLGELDLELNKEHALCYEIIQSHTTLFTNNEASLQEVTLSNFESIVKSDVLENIDKDKNKSS</sequence>
<dbReference type="EMBL" id="GECZ01026874">
    <property type="protein sequence ID" value="JAS42895.1"/>
    <property type="molecule type" value="Transcribed_RNA"/>
</dbReference>
<feature type="non-terminal residue" evidence="2">
    <location>
        <position position="99"/>
    </location>
</feature>